<evidence type="ECO:0000256" key="1">
    <source>
        <dbReference type="SAM" id="MobiDB-lite"/>
    </source>
</evidence>
<dbReference type="InterPro" id="IPR017850">
    <property type="entry name" value="Alkaline_phosphatase_core_sf"/>
</dbReference>
<dbReference type="CDD" id="cd16018">
    <property type="entry name" value="Enpp"/>
    <property type="match status" value="1"/>
</dbReference>
<keyword evidence="2" id="KW-0812">Transmembrane</keyword>
<dbReference type="OMA" id="NVSMYYW"/>
<dbReference type="Pfam" id="PF01663">
    <property type="entry name" value="Phosphodiest"/>
    <property type="match status" value="1"/>
</dbReference>
<evidence type="ECO:0000256" key="2">
    <source>
        <dbReference type="SAM" id="Phobius"/>
    </source>
</evidence>
<dbReference type="GO" id="GO:0016787">
    <property type="term" value="F:hydrolase activity"/>
    <property type="evidence" value="ECO:0007669"/>
    <property type="project" value="UniProtKB-ARBA"/>
</dbReference>
<dbReference type="InterPro" id="IPR002591">
    <property type="entry name" value="Phosphodiest/P_Trfase"/>
</dbReference>
<feature type="compositionally biased region" description="Basic residues" evidence="1">
    <location>
        <begin position="45"/>
        <end position="57"/>
    </location>
</feature>
<organism evidence="4">
    <name type="scientific">Naegleria gruberi</name>
    <name type="common">Amoeba</name>
    <dbReference type="NCBI Taxonomy" id="5762"/>
    <lineage>
        <taxon>Eukaryota</taxon>
        <taxon>Discoba</taxon>
        <taxon>Heterolobosea</taxon>
        <taxon>Tetramitia</taxon>
        <taxon>Eutetramitia</taxon>
        <taxon>Vahlkampfiidae</taxon>
        <taxon>Naegleria</taxon>
    </lineage>
</organism>
<dbReference type="AlphaFoldDB" id="D2V3Q0"/>
<dbReference type="Gene3D" id="3.40.720.10">
    <property type="entry name" value="Alkaline Phosphatase, subunit A"/>
    <property type="match status" value="1"/>
</dbReference>
<dbReference type="InParanoid" id="D2V3Q0"/>
<protein>
    <submittedName>
        <fullName evidence="3">Predicted protein</fullName>
    </submittedName>
</protein>
<feature type="region of interest" description="Disordered" evidence="1">
    <location>
        <begin position="36"/>
        <end position="57"/>
    </location>
</feature>
<feature type="transmembrane region" description="Helical" evidence="2">
    <location>
        <begin position="74"/>
        <end position="102"/>
    </location>
</feature>
<dbReference type="KEGG" id="ngr:NAEGRDRAFT_63445"/>
<dbReference type="eggNOG" id="KOG2645">
    <property type="taxonomic scope" value="Eukaryota"/>
</dbReference>
<reference evidence="3 4" key="1">
    <citation type="journal article" date="2010" name="Cell">
        <title>The genome of Naegleria gruberi illuminates early eukaryotic versatility.</title>
        <authorList>
            <person name="Fritz-Laylin L.K."/>
            <person name="Prochnik S.E."/>
            <person name="Ginger M.L."/>
            <person name="Dacks J.B."/>
            <person name="Carpenter M.L."/>
            <person name="Field M.C."/>
            <person name="Kuo A."/>
            <person name="Paredez A."/>
            <person name="Chapman J."/>
            <person name="Pham J."/>
            <person name="Shu S."/>
            <person name="Neupane R."/>
            <person name="Cipriano M."/>
            <person name="Mancuso J."/>
            <person name="Tu H."/>
            <person name="Salamov A."/>
            <person name="Lindquist E."/>
            <person name="Shapiro H."/>
            <person name="Lucas S."/>
            <person name="Grigoriev I.V."/>
            <person name="Cande W.Z."/>
            <person name="Fulton C."/>
            <person name="Rokhsar D.S."/>
            <person name="Dawson S.C."/>
        </authorList>
    </citation>
    <scope>NUCLEOTIDE SEQUENCE [LARGE SCALE GENOMIC DNA]</scope>
    <source>
        <strain evidence="3 4">NEG-M</strain>
    </source>
</reference>
<dbReference type="Proteomes" id="UP000006671">
    <property type="component" value="Unassembled WGS sequence"/>
</dbReference>
<dbReference type="EMBL" id="GG738850">
    <property type="protein sequence ID" value="EFC48812.1"/>
    <property type="molecule type" value="Genomic_DNA"/>
</dbReference>
<dbReference type="GeneID" id="8852531"/>
<dbReference type="PANTHER" id="PTHR10151">
    <property type="entry name" value="ECTONUCLEOTIDE PYROPHOSPHATASE/PHOSPHODIESTERASE"/>
    <property type="match status" value="1"/>
</dbReference>
<gene>
    <name evidence="3" type="ORF">NAEGRDRAFT_63445</name>
</gene>
<dbReference type="OrthoDB" id="415411at2759"/>
<evidence type="ECO:0000313" key="3">
    <source>
        <dbReference type="EMBL" id="EFC48812.1"/>
    </source>
</evidence>
<keyword evidence="4" id="KW-1185">Reference proteome</keyword>
<dbReference type="PANTHER" id="PTHR10151:SF120">
    <property type="entry name" value="BIS(5'-ADENOSYL)-TRIPHOSPHATASE"/>
    <property type="match status" value="1"/>
</dbReference>
<dbReference type="Gene3D" id="3.30.1360.180">
    <property type="match status" value="1"/>
</dbReference>
<dbReference type="VEuPathDB" id="AmoebaDB:NAEGRDRAFT_63445"/>
<keyword evidence="2" id="KW-1133">Transmembrane helix</keyword>
<proteinExistence type="predicted"/>
<sequence length="532" mass="60513">MSIELHLVGSHSGVGGTALDSSNAVDARYSRMSQEDDSSSSISHRQQHHHHHQENKRRGKLQTFIVGVRQCNPFAMFVALALLFILMGAIAFLTLILCILLIDSSPEPIVILVSIDAFRYDFVDKFAKYMPALSSLRKQGVTVGRMQPCFPTKTFPNHYSIATGQYVENHGLVSNSFYDRNAPFANKLFKQTLTDPYWWSQGEPIWITAEKQNVSTATYDYPGGNVKIQGIYPSFYEPVYIKESGFERRLGKIEQYLKMKRDKVPGAPSLIMYYVSWVDSAAHYYGVPDTDDSTTNDSAVFYNALKTTDGFIDGIMKKIDELGMKSRVNFLIVSDHGMLNLSADRIVWIRTMLEKYYNETQPTNRVDFKSVVTSNTVGTLVDMNVLVNSTDAVLKRNTINQLYTDLQETVKRYSLNCTIYKRDEIPAQYHYNKNERIPDILLISDPGYYSGLDSSAWWNERGDHGYRNDIDEMYAFFTGIGPKLKRGGVKAYEMIQNIHIHSLIAELLKIKPSTITDGNIENIKNVLSYQKK</sequence>
<dbReference type="SUPFAM" id="SSF53649">
    <property type="entry name" value="Alkaline phosphatase-like"/>
    <property type="match status" value="1"/>
</dbReference>
<dbReference type="STRING" id="5762.D2V3Q0"/>
<name>D2V3Q0_NAEGR</name>
<accession>D2V3Q0</accession>
<keyword evidence="2" id="KW-0472">Membrane</keyword>
<evidence type="ECO:0000313" key="4">
    <source>
        <dbReference type="Proteomes" id="UP000006671"/>
    </source>
</evidence>
<dbReference type="RefSeq" id="XP_002681556.1">
    <property type="nucleotide sequence ID" value="XM_002681510.1"/>
</dbReference>